<keyword evidence="5" id="KW-1185">Reference proteome</keyword>
<organism evidence="4 5">
    <name type="scientific">Lupinus albus</name>
    <name type="common">White lupine</name>
    <name type="synonym">Lupinus termis</name>
    <dbReference type="NCBI Taxonomy" id="3870"/>
    <lineage>
        <taxon>Eukaryota</taxon>
        <taxon>Viridiplantae</taxon>
        <taxon>Streptophyta</taxon>
        <taxon>Embryophyta</taxon>
        <taxon>Tracheophyta</taxon>
        <taxon>Spermatophyta</taxon>
        <taxon>Magnoliopsida</taxon>
        <taxon>eudicotyledons</taxon>
        <taxon>Gunneridae</taxon>
        <taxon>Pentapetalae</taxon>
        <taxon>rosids</taxon>
        <taxon>fabids</taxon>
        <taxon>Fabales</taxon>
        <taxon>Fabaceae</taxon>
        <taxon>Papilionoideae</taxon>
        <taxon>50 kb inversion clade</taxon>
        <taxon>genistoids sensu lato</taxon>
        <taxon>core genistoids</taxon>
        <taxon>Genisteae</taxon>
        <taxon>Lupinus</taxon>
    </lineage>
</organism>
<gene>
    <name evidence="4" type="ORF">Lalb_Chr07g0178031</name>
</gene>
<dbReference type="EMBL" id="WOCE01000007">
    <property type="protein sequence ID" value="KAE9609626.1"/>
    <property type="molecule type" value="Genomic_DNA"/>
</dbReference>
<dbReference type="InterPro" id="IPR011990">
    <property type="entry name" value="TPR-like_helical_dom_sf"/>
</dbReference>
<dbReference type="NCBIfam" id="TIGR00756">
    <property type="entry name" value="PPR"/>
    <property type="match status" value="2"/>
</dbReference>
<dbReference type="GO" id="GO:0003723">
    <property type="term" value="F:RNA binding"/>
    <property type="evidence" value="ECO:0007669"/>
    <property type="project" value="InterPro"/>
</dbReference>
<dbReference type="InterPro" id="IPR002885">
    <property type="entry name" value="PPR_rpt"/>
</dbReference>
<sequence>MVGVILHILYRYFQVICSFSLYFLFHLPFSIGRSFHQHVVTYEFSYIGSSLINFYVKFGFSDVACKVFDYMPHRNVVPWTTIMGCYSQLGSVDEAFYLFNQMRTEGIRPSNITMLILLFGVSEGCLILCIK</sequence>
<keyword evidence="1" id="KW-0677">Repeat</keyword>
<dbReference type="Proteomes" id="UP000447434">
    <property type="component" value="Chromosome 7"/>
</dbReference>
<dbReference type="OrthoDB" id="1358188at2759"/>
<keyword evidence="3" id="KW-0812">Transmembrane</keyword>
<proteinExistence type="predicted"/>
<protein>
    <submittedName>
        <fullName evidence="4">Putative pentatricopeptide</fullName>
    </submittedName>
</protein>
<evidence type="ECO:0000256" key="1">
    <source>
        <dbReference type="ARBA" id="ARBA00022737"/>
    </source>
</evidence>
<evidence type="ECO:0000256" key="3">
    <source>
        <dbReference type="SAM" id="Phobius"/>
    </source>
</evidence>
<dbReference type="PANTHER" id="PTHR47926">
    <property type="entry name" value="PENTATRICOPEPTIDE REPEAT-CONTAINING PROTEIN"/>
    <property type="match status" value="1"/>
</dbReference>
<evidence type="ECO:0000256" key="2">
    <source>
        <dbReference type="PROSITE-ProRule" id="PRU00708"/>
    </source>
</evidence>
<dbReference type="AlphaFoldDB" id="A0A6A4Q7X5"/>
<evidence type="ECO:0000313" key="4">
    <source>
        <dbReference type="EMBL" id="KAE9609626.1"/>
    </source>
</evidence>
<dbReference type="InterPro" id="IPR046960">
    <property type="entry name" value="PPR_At4g14850-like_plant"/>
</dbReference>
<keyword evidence="3" id="KW-1133">Transmembrane helix</keyword>
<comment type="caution">
    <text evidence="4">The sequence shown here is derived from an EMBL/GenBank/DDBJ whole genome shotgun (WGS) entry which is preliminary data.</text>
</comment>
<dbReference type="PROSITE" id="PS51375">
    <property type="entry name" value="PPR"/>
    <property type="match status" value="1"/>
</dbReference>
<keyword evidence="3" id="KW-0472">Membrane</keyword>
<dbReference type="Pfam" id="PF13041">
    <property type="entry name" value="PPR_2"/>
    <property type="match status" value="1"/>
</dbReference>
<evidence type="ECO:0000313" key="5">
    <source>
        <dbReference type="Proteomes" id="UP000447434"/>
    </source>
</evidence>
<dbReference type="PANTHER" id="PTHR47926:SF347">
    <property type="entry name" value="PENTATRICOPEPTIDE REPEAT-CONTAINING PROTEIN"/>
    <property type="match status" value="1"/>
</dbReference>
<feature type="repeat" description="PPR" evidence="2">
    <location>
        <begin position="75"/>
        <end position="109"/>
    </location>
</feature>
<reference evidence="5" key="1">
    <citation type="journal article" date="2020" name="Nat. Commun.">
        <title>Genome sequence of the cluster root forming white lupin.</title>
        <authorList>
            <person name="Hufnagel B."/>
            <person name="Marques A."/>
            <person name="Soriano A."/>
            <person name="Marques L."/>
            <person name="Divol F."/>
            <person name="Doumas P."/>
            <person name="Sallet E."/>
            <person name="Mancinotti D."/>
            <person name="Carrere S."/>
            <person name="Marande W."/>
            <person name="Arribat S."/>
            <person name="Keller J."/>
            <person name="Huneau C."/>
            <person name="Blein T."/>
            <person name="Aime D."/>
            <person name="Laguerre M."/>
            <person name="Taylor J."/>
            <person name="Schubert V."/>
            <person name="Nelson M."/>
            <person name="Geu-Flores F."/>
            <person name="Crespi M."/>
            <person name="Gallardo-Guerrero K."/>
            <person name="Delaux P.-M."/>
            <person name="Salse J."/>
            <person name="Berges H."/>
            <person name="Guyot R."/>
            <person name="Gouzy J."/>
            <person name="Peret B."/>
        </authorList>
    </citation>
    <scope>NUCLEOTIDE SEQUENCE [LARGE SCALE GENOMIC DNA]</scope>
    <source>
        <strain evidence="5">cv. Amiga</strain>
    </source>
</reference>
<dbReference type="Gene3D" id="1.25.40.10">
    <property type="entry name" value="Tetratricopeptide repeat domain"/>
    <property type="match status" value="1"/>
</dbReference>
<name>A0A6A4Q7X5_LUPAL</name>
<accession>A0A6A4Q7X5</accession>
<dbReference type="GO" id="GO:0009451">
    <property type="term" value="P:RNA modification"/>
    <property type="evidence" value="ECO:0007669"/>
    <property type="project" value="InterPro"/>
</dbReference>
<feature type="transmembrane region" description="Helical" evidence="3">
    <location>
        <begin position="12"/>
        <end position="31"/>
    </location>
</feature>